<organism evidence="16 17">
    <name type="scientific">Cucurbita moschata</name>
    <name type="common">Winter crookneck squash</name>
    <name type="synonym">Cucurbita pepo var. moschata</name>
    <dbReference type="NCBI Taxonomy" id="3662"/>
    <lineage>
        <taxon>Eukaryota</taxon>
        <taxon>Viridiplantae</taxon>
        <taxon>Streptophyta</taxon>
        <taxon>Embryophyta</taxon>
        <taxon>Tracheophyta</taxon>
        <taxon>Spermatophyta</taxon>
        <taxon>Magnoliopsida</taxon>
        <taxon>eudicotyledons</taxon>
        <taxon>Gunneridae</taxon>
        <taxon>Pentapetalae</taxon>
        <taxon>rosids</taxon>
        <taxon>fabids</taxon>
        <taxon>Cucurbitales</taxon>
        <taxon>Cucurbitaceae</taxon>
        <taxon>Cucurbiteae</taxon>
        <taxon>Cucurbita</taxon>
    </lineage>
</organism>
<dbReference type="PANTHER" id="PTHR46905:SF21">
    <property type="entry name" value="RING-TYPE E3 UBIQUITIN TRANSFERASE"/>
    <property type="match status" value="1"/>
</dbReference>
<comment type="similarity">
    <text evidence="11">Belongs to the RING-type zinc finger family. ATL subfamily.</text>
</comment>
<dbReference type="CDD" id="cd16461">
    <property type="entry name" value="RING-H2_EL5-like"/>
    <property type="match status" value="1"/>
</dbReference>
<keyword evidence="6" id="KW-0479">Metal-binding</keyword>
<feature type="domain" description="RING-type" evidence="15">
    <location>
        <begin position="108"/>
        <end position="150"/>
    </location>
</feature>
<dbReference type="Pfam" id="PF13639">
    <property type="entry name" value="zf-RING_2"/>
    <property type="match status" value="1"/>
</dbReference>
<dbReference type="GO" id="GO:0016567">
    <property type="term" value="P:protein ubiquitination"/>
    <property type="evidence" value="ECO:0007669"/>
    <property type="project" value="InterPro"/>
</dbReference>
<evidence type="ECO:0000256" key="12">
    <source>
        <dbReference type="PROSITE-ProRule" id="PRU00175"/>
    </source>
</evidence>
<keyword evidence="16" id="KW-1185">Reference proteome</keyword>
<dbReference type="Proteomes" id="UP000504609">
    <property type="component" value="Unplaced"/>
</dbReference>
<dbReference type="InterPro" id="IPR001841">
    <property type="entry name" value="Znf_RING"/>
</dbReference>
<gene>
    <name evidence="17" type="primary">LOC111437007</name>
</gene>
<evidence type="ECO:0000256" key="2">
    <source>
        <dbReference type="ARBA" id="ARBA00004167"/>
    </source>
</evidence>
<evidence type="ECO:0000256" key="7">
    <source>
        <dbReference type="ARBA" id="ARBA00022786"/>
    </source>
</evidence>
<sequence>MDPNLPRRLLATEPVPGNTTANSSYYVGEMNLDAHMVVILAALLFALIGALGVNSLVRCVLSLGFRFRERPEETAARLAAIGLKKRELSQIPVGVYGSDCAKIKGTDCAICLGEFEVGDKVRMLPNCNHGFHVRCIDTWLLSHSSCPNCRHSLLLPPVKGKRDGATVSPPQPPPQGSASSHVVVVVEGGGN</sequence>
<evidence type="ECO:0000256" key="13">
    <source>
        <dbReference type="SAM" id="MobiDB-lite"/>
    </source>
</evidence>
<dbReference type="GO" id="GO:0008270">
    <property type="term" value="F:zinc ion binding"/>
    <property type="evidence" value="ECO:0007669"/>
    <property type="project" value="UniProtKB-KW"/>
</dbReference>
<dbReference type="EC" id="2.3.2.27" evidence="3"/>
<accession>A0A6J1EVU3</accession>
<comment type="catalytic activity">
    <reaction evidence="1">
        <text>S-ubiquitinyl-[E2 ubiquitin-conjugating enzyme]-L-cysteine + [acceptor protein]-L-lysine = [E2 ubiquitin-conjugating enzyme]-L-cysteine + N(6)-ubiquitinyl-[acceptor protein]-L-lysine.</text>
        <dbReference type="EC" id="2.3.2.27"/>
    </reaction>
</comment>
<dbReference type="AlphaFoldDB" id="A0A6J1EVU3"/>
<comment type="subcellular location">
    <subcellularLocation>
        <location evidence="2">Membrane</location>
        <topology evidence="2">Single-pass membrane protein</topology>
    </subcellularLocation>
</comment>
<name>A0A6J1EVU3_CUCMO</name>
<keyword evidence="12" id="KW-0863">Zinc-finger</keyword>
<evidence type="ECO:0000259" key="15">
    <source>
        <dbReference type="PROSITE" id="PS50089"/>
    </source>
</evidence>
<evidence type="ECO:0000256" key="5">
    <source>
        <dbReference type="ARBA" id="ARBA00022692"/>
    </source>
</evidence>
<dbReference type="InterPro" id="IPR044602">
    <property type="entry name" value="ATL10/ATL72-79-like"/>
</dbReference>
<evidence type="ECO:0000256" key="14">
    <source>
        <dbReference type="SAM" id="Phobius"/>
    </source>
</evidence>
<evidence type="ECO:0000256" key="1">
    <source>
        <dbReference type="ARBA" id="ARBA00000900"/>
    </source>
</evidence>
<keyword evidence="10 14" id="KW-0472">Membrane</keyword>
<dbReference type="PROSITE" id="PS50089">
    <property type="entry name" value="ZF_RING_2"/>
    <property type="match status" value="1"/>
</dbReference>
<dbReference type="GO" id="GO:0016020">
    <property type="term" value="C:membrane"/>
    <property type="evidence" value="ECO:0007669"/>
    <property type="project" value="UniProtKB-SubCell"/>
</dbReference>
<evidence type="ECO:0000256" key="8">
    <source>
        <dbReference type="ARBA" id="ARBA00022833"/>
    </source>
</evidence>
<dbReference type="RefSeq" id="XP_022930638.1">
    <property type="nucleotide sequence ID" value="XM_023074870.1"/>
</dbReference>
<keyword evidence="4" id="KW-0808">Transferase</keyword>
<dbReference type="SMART" id="SM00184">
    <property type="entry name" value="RING"/>
    <property type="match status" value="1"/>
</dbReference>
<feature type="transmembrane region" description="Helical" evidence="14">
    <location>
        <begin position="34"/>
        <end position="61"/>
    </location>
</feature>
<dbReference type="InterPro" id="IPR013083">
    <property type="entry name" value="Znf_RING/FYVE/PHD"/>
</dbReference>
<evidence type="ECO:0000313" key="17">
    <source>
        <dbReference type="RefSeq" id="XP_022930638.1"/>
    </source>
</evidence>
<evidence type="ECO:0000256" key="10">
    <source>
        <dbReference type="ARBA" id="ARBA00023136"/>
    </source>
</evidence>
<dbReference type="GeneID" id="111437007"/>
<dbReference type="PANTHER" id="PTHR46905">
    <property type="entry name" value="RING-H2 FINGER PROTEIN ATL78"/>
    <property type="match status" value="1"/>
</dbReference>
<dbReference type="GO" id="GO:0061630">
    <property type="term" value="F:ubiquitin protein ligase activity"/>
    <property type="evidence" value="ECO:0007669"/>
    <property type="project" value="UniProtKB-EC"/>
</dbReference>
<protein>
    <recommendedName>
        <fullName evidence="3">RING-type E3 ubiquitin transferase</fullName>
        <ecNumber evidence="3">2.3.2.27</ecNumber>
    </recommendedName>
</protein>
<evidence type="ECO:0000256" key="9">
    <source>
        <dbReference type="ARBA" id="ARBA00022989"/>
    </source>
</evidence>
<dbReference type="SUPFAM" id="SSF57850">
    <property type="entry name" value="RING/U-box"/>
    <property type="match status" value="1"/>
</dbReference>
<evidence type="ECO:0000256" key="6">
    <source>
        <dbReference type="ARBA" id="ARBA00022723"/>
    </source>
</evidence>
<proteinExistence type="inferred from homology"/>
<reference evidence="17" key="1">
    <citation type="submission" date="2025-08" db="UniProtKB">
        <authorList>
            <consortium name="RefSeq"/>
        </authorList>
    </citation>
    <scope>IDENTIFICATION</scope>
    <source>
        <tissue evidence="17">Young leaves</tissue>
    </source>
</reference>
<dbReference type="KEGG" id="cmos:111437007"/>
<keyword evidence="5 14" id="KW-0812">Transmembrane</keyword>
<keyword evidence="8" id="KW-0862">Zinc</keyword>
<feature type="region of interest" description="Disordered" evidence="13">
    <location>
        <begin position="160"/>
        <end position="181"/>
    </location>
</feature>
<evidence type="ECO:0000256" key="11">
    <source>
        <dbReference type="ARBA" id="ARBA00024209"/>
    </source>
</evidence>
<evidence type="ECO:0000256" key="3">
    <source>
        <dbReference type="ARBA" id="ARBA00012483"/>
    </source>
</evidence>
<evidence type="ECO:0000313" key="16">
    <source>
        <dbReference type="Proteomes" id="UP000504609"/>
    </source>
</evidence>
<evidence type="ECO:0000256" key="4">
    <source>
        <dbReference type="ARBA" id="ARBA00022679"/>
    </source>
</evidence>
<keyword evidence="9 14" id="KW-1133">Transmembrane helix</keyword>
<dbReference type="Gene3D" id="3.30.40.10">
    <property type="entry name" value="Zinc/RING finger domain, C3HC4 (zinc finger)"/>
    <property type="match status" value="1"/>
</dbReference>
<keyword evidence="7" id="KW-0833">Ubl conjugation pathway</keyword>